<dbReference type="OrthoDB" id="233597at2157"/>
<evidence type="ECO:0000256" key="3">
    <source>
        <dbReference type="ARBA" id="ARBA00022729"/>
    </source>
</evidence>
<dbReference type="Pfam" id="PF00496">
    <property type="entry name" value="SBP_bac_5"/>
    <property type="match status" value="1"/>
</dbReference>
<evidence type="ECO:0000313" key="6">
    <source>
        <dbReference type="Proteomes" id="UP000011599"/>
    </source>
</evidence>
<dbReference type="AlphaFoldDB" id="L9VN93"/>
<evidence type="ECO:0000256" key="1">
    <source>
        <dbReference type="ARBA" id="ARBA00005695"/>
    </source>
</evidence>
<dbReference type="InterPro" id="IPR030678">
    <property type="entry name" value="Peptide/Ni-bd"/>
</dbReference>
<accession>L9VN93</accession>
<dbReference type="Gene3D" id="3.10.105.10">
    <property type="entry name" value="Dipeptide-binding Protein, Domain 3"/>
    <property type="match status" value="1"/>
</dbReference>
<dbReference type="GO" id="GO:0015833">
    <property type="term" value="P:peptide transport"/>
    <property type="evidence" value="ECO:0007669"/>
    <property type="project" value="TreeGrafter"/>
</dbReference>
<dbReference type="PANTHER" id="PTHR30290">
    <property type="entry name" value="PERIPLASMIC BINDING COMPONENT OF ABC TRANSPORTER"/>
    <property type="match status" value="1"/>
</dbReference>
<dbReference type="STRING" id="1114856.GCA_000383975_04189"/>
<keyword evidence="3" id="KW-0732">Signal</keyword>
<evidence type="ECO:0000313" key="5">
    <source>
        <dbReference type="EMBL" id="ELY37723.1"/>
    </source>
</evidence>
<gene>
    <name evidence="5" type="ORF">C496_19485</name>
</gene>
<dbReference type="GO" id="GO:0042597">
    <property type="term" value="C:periplasmic space"/>
    <property type="evidence" value="ECO:0007669"/>
    <property type="project" value="UniProtKB-ARBA"/>
</dbReference>
<protein>
    <submittedName>
        <fullName evidence="5">Peptide ABC transporter substrate-binding protein</fullName>
    </submittedName>
</protein>
<dbReference type="GO" id="GO:0043190">
    <property type="term" value="C:ATP-binding cassette (ABC) transporter complex"/>
    <property type="evidence" value="ECO:0007669"/>
    <property type="project" value="InterPro"/>
</dbReference>
<dbReference type="PANTHER" id="PTHR30290:SF9">
    <property type="entry name" value="OLIGOPEPTIDE-BINDING PROTEIN APPA"/>
    <property type="match status" value="1"/>
</dbReference>
<keyword evidence="2" id="KW-0813">Transport</keyword>
<reference evidence="5 6" key="1">
    <citation type="journal article" date="2014" name="PLoS Genet.">
        <title>Phylogenetically driven sequencing of extremely halophilic archaea reveals strategies for static and dynamic osmo-response.</title>
        <authorList>
            <person name="Becker E.A."/>
            <person name="Seitzer P.M."/>
            <person name="Tritt A."/>
            <person name="Larsen D."/>
            <person name="Krusor M."/>
            <person name="Yao A.I."/>
            <person name="Wu D."/>
            <person name="Madern D."/>
            <person name="Eisen J.A."/>
            <person name="Darling A.E."/>
            <person name="Facciotti M.T."/>
        </authorList>
    </citation>
    <scope>NUCLEOTIDE SEQUENCE [LARGE SCALE GENOMIC DNA]</scope>
    <source>
        <strain evidence="5 6">GA33</strain>
    </source>
</reference>
<dbReference type="PATRIC" id="fig|1114856.3.peg.4030"/>
<dbReference type="InterPro" id="IPR000914">
    <property type="entry name" value="SBP_5_dom"/>
</dbReference>
<dbReference type="Gene3D" id="3.40.190.10">
    <property type="entry name" value="Periplasmic binding protein-like II"/>
    <property type="match status" value="1"/>
</dbReference>
<keyword evidence="6" id="KW-1185">Reference proteome</keyword>
<proteinExistence type="inferred from homology"/>
<evidence type="ECO:0000256" key="2">
    <source>
        <dbReference type="ARBA" id="ARBA00022448"/>
    </source>
</evidence>
<dbReference type="Gene3D" id="3.90.76.10">
    <property type="entry name" value="Dipeptide-binding Protein, Domain 1"/>
    <property type="match status" value="1"/>
</dbReference>
<dbReference type="Proteomes" id="UP000011599">
    <property type="component" value="Unassembled WGS sequence"/>
</dbReference>
<dbReference type="EMBL" id="AOHW01000045">
    <property type="protein sequence ID" value="ELY37723.1"/>
    <property type="molecule type" value="Genomic_DNA"/>
</dbReference>
<name>L9VN93_9EURY</name>
<dbReference type="SUPFAM" id="SSF53850">
    <property type="entry name" value="Periplasmic binding protein-like II"/>
    <property type="match status" value="1"/>
</dbReference>
<evidence type="ECO:0000259" key="4">
    <source>
        <dbReference type="Pfam" id="PF00496"/>
    </source>
</evidence>
<sequence length="454" mass="50757">MDHELNVQPDLATDWEPENDGENWTFELREGVTFNHNDSEVVADDVKATFETIYDPDSEYPGKGDMGDIDDIEVVDDHTVVFNLSSPDGALPGKLAGEFGRIMPKETLENDIDAMHNDTYGSGPFELEEIEEGSHITVTAVDDFYFEDEEGNPLPHADRVTLQIYPETSTEVNALETGSSHIMDTVPSNQFDRLDDNSDIDAIEVEGGWIFPVVMRTVEEPFDDNRVRDAFKFAYDKEEMLEIVVDGLGAPGQDNLLGPAHQHWTDIGDPYGPGAQPERAEELLEEAGYGDGLELDDPLYATAQRTPETGETAVLLQEQMSRVGVEFEIEEVSWDRFLSEVAGTAPFYMNSYGMRPVEETMFGLLAHSDGAWNREHIPPEYEDEFDQTLENAIATPDSEEREAYLEECSRIMQQQGGLLVPFYASRLTAASTEIENYEPDPGGLGLHIQEVNHN</sequence>
<feature type="domain" description="Solute-binding protein family 5" evidence="4">
    <location>
        <begin position="6"/>
        <end position="356"/>
    </location>
</feature>
<dbReference type="PIRSF" id="PIRSF002741">
    <property type="entry name" value="MppA"/>
    <property type="match status" value="1"/>
</dbReference>
<organism evidence="5 6">
    <name type="scientific">Natronorubrum tibetense GA33</name>
    <dbReference type="NCBI Taxonomy" id="1114856"/>
    <lineage>
        <taxon>Archaea</taxon>
        <taxon>Methanobacteriati</taxon>
        <taxon>Methanobacteriota</taxon>
        <taxon>Stenosarchaea group</taxon>
        <taxon>Halobacteria</taxon>
        <taxon>Halobacteriales</taxon>
        <taxon>Natrialbaceae</taxon>
        <taxon>Natronorubrum</taxon>
    </lineage>
</organism>
<dbReference type="eggNOG" id="arCOG01534">
    <property type="taxonomic scope" value="Archaea"/>
</dbReference>
<dbReference type="GO" id="GO:1904680">
    <property type="term" value="F:peptide transmembrane transporter activity"/>
    <property type="evidence" value="ECO:0007669"/>
    <property type="project" value="TreeGrafter"/>
</dbReference>
<comment type="caution">
    <text evidence="5">The sequence shown here is derived from an EMBL/GenBank/DDBJ whole genome shotgun (WGS) entry which is preliminary data.</text>
</comment>
<dbReference type="InterPro" id="IPR039424">
    <property type="entry name" value="SBP_5"/>
</dbReference>
<comment type="similarity">
    <text evidence="1">Belongs to the bacterial solute-binding protein 5 family.</text>
</comment>